<dbReference type="PRINTS" id="PR00081">
    <property type="entry name" value="GDHRDH"/>
</dbReference>
<dbReference type="SUPFAM" id="SSF51735">
    <property type="entry name" value="NAD(P)-binding Rossmann-fold domains"/>
    <property type="match status" value="1"/>
</dbReference>
<dbReference type="EMBL" id="CP000910">
    <property type="protein sequence ID" value="ABY24870.1"/>
    <property type="molecule type" value="Genomic_DNA"/>
</dbReference>
<dbReference type="PIRSF" id="PIRSF000126">
    <property type="entry name" value="11-beta-HSD1"/>
    <property type="match status" value="1"/>
</dbReference>
<dbReference type="InterPro" id="IPR036291">
    <property type="entry name" value="NAD(P)-bd_dom_sf"/>
</dbReference>
<dbReference type="GO" id="GO:0016020">
    <property type="term" value="C:membrane"/>
    <property type="evidence" value="ECO:0007669"/>
    <property type="project" value="TreeGrafter"/>
</dbReference>
<dbReference type="PRINTS" id="PR00080">
    <property type="entry name" value="SDRFAMILY"/>
</dbReference>
<comment type="similarity">
    <text evidence="1 3">Belongs to the short-chain dehydrogenases/reductases (SDR) family.</text>
</comment>
<evidence type="ECO:0000256" key="2">
    <source>
        <dbReference type="ARBA" id="ARBA00023002"/>
    </source>
</evidence>
<proteinExistence type="inferred from homology"/>
<keyword evidence="5" id="KW-1185">Reference proteome</keyword>
<reference evidence="5" key="1">
    <citation type="journal article" date="2008" name="J. Bacteriol.">
        <title>Genome sequence of the fish pathogen Renibacterium salmoninarum suggests reductive evolution away from an environmental Arthrobacter ancestor.</title>
        <authorList>
            <person name="Wiens G.D."/>
            <person name="Rockey D.D."/>
            <person name="Wu Z."/>
            <person name="Chang J."/>
            <person name="Levy R."/>
            <person name="Crane S."/>
            <person name="Chen D.S."/>
            <person name="Capri G.R."/>
            <person name="Burnett J.R."/>
            <person name="Sudheesh P.S."/>
            <person name="Schipma M.J."/>
            <person name="Burd H."/>
            <person name="Bhattacharyya A."/>
            <person name="Rhodes L.D."/>
            <person name="Kaul R."/>
            <person name="Strom M.S."/>
        </authorList>
    </citation>
    <scope>NUCLEOTIDE SEQUENCE [LARGE SCALE GENOMIC DNA]</scope>
    <source>
        <strain evidence="5">ATCC 33209 / DSM 20767 / JCM 11484 / NBRC 15589 / NCIMB 2235</strain>
    </source>
</reference>
<evidence type="ECO:0000256" key="1">
    <source>
        <dbReference type="ARBA" id="ARBA00006484"/>
    </source>
</evidence>
<keyword evidence="2" id="KW-0560">Oxidoreductase</keyword>
<name>A9WUJ9_RENSM</name>
<dbReference type="Gene3D" id="3.40.50.720">
    <property type="entry name" value="NAD(P)-binding Rossmann-like Domain"/>
    <property type="match status" value="1"/>
</dbReference>
<organism evidence="4 5">
    <name type="scientific">Renibacterium salmoninarum (strain ATCC 33209 / DSM 20767 / JCM 11484 / NBRC 15589 / NCIMB 2235)</name>
    <dbReference type="NCBI Taxonomy" id="288705"/>
    <lineage>
        <taxon>Bacteria</taxon>
        <taxon>Bacillati</taxon>
        <taxon>Actinomycetota</taxon>
        <taxon>Actinomycetes</taxon>
        <taxon>Micrococcales</taxon>
        <taxon>Micrococcaceae</taxon>
        <taxon>Renibacterium</taxon>
    </lineage>
</organism>
<dbReference type="eggNOG" id="COG0300">
    <property type="taxonomic scope" value="Bacteria"/>
</dbReference>
<dbReference type="RefSeq" id="WP_012246512.1">
    <property type="nucleotide sequence ID" value="NC_010168.1"/>
</dbReference>
<protein>
    <submittedName>
        <fullName evidence="4">Oxidoreductase, short-chain dehydrogenase/reductase family</fullName>
    </submittedName>
</protein>
<dbReference type="AlphaFoldDB" id="A9WUJ9"/>
<evidence type="ECO:0000313" key="4">
    <source>
        <dbReference type="EMBL" id="ABY24870.1"/>
    </source>
</evidence>
<dbReference type="InterPro" id="IPR002347">
    <property type="entry name" value="SDR_fam"/>
</dbReference>
<dbReference type="STRING" id="288705.RSal33209_3152"/>
<gene>
    <name evidence="4" type="ordered locus">RSal33209_3152</name>
</gene>
<dbReference type="KEGG" id="rsa:RSal33209_3152"/>
<dbReference type="Pfam" id="PF00106">
    <property type="entry name" value="adh_short"/>
    <property type="match status" value="1"/>
</dbReference>
<sequence>MTERALITGATAGLGAEFAQQLAQSQVNLVLVARDAAQLEVKAVRLRQEFGIEVETISADLLTEPGIAAVVERLEDAEQPVSLLINNAGFGLTKPFDQNTIEEESAHLQLHVKTPMTLMHAALPGMLARKHGRIINIASVAGFVPRATYGACKAWLISFSRWANVNYGDRGVSVTAVCPGFVHTEFHQRMNASTSGIPTSMWLNADQVVREGLADSLARKSVSITSVKYKVVVFLTKILPDRLNLLAGKRGR</sequence>
<dbReference type="PANTHER" id="PTHR44196:SF2">
    <property type="entry name" value="SHORT-CHAIN DEHYDROGENASE-RELATED"/>
    <property type="match status" value="1"/>
</dbReference>
<evidence type="ECO:0000256" key="3">
    <source>
        <dbReference type="RuleBase" id="RU000363"/>
    </source>
</evidence>
<dbReference type="CDD" id="cd05233">
    <property type="entry name" value="SDR_c"/>
    <property type="match status" value="1"/>
</dbReference>
<dbReference type="SMR" id="A9WUJ9"/>
<accession>A9WUJ9</accession>
<dbReference type="HOGENOM" id="CLU_010194_2_1_11"/>
<dbReference type="PANTHER" id="PTHR44196">
    <property type="entry name" value="DEHYDROGENASE/REDUCTASE SDR FAMILY MEMBER 7B"/>
    <property type="match status" value="1"/>
</dbReference>
<evidence type="ECO:0000313" key="5">
    <source>
        <dbReference type="Proteomes" id="UP000002007"/>
    </source>
</evidence>
<dbReference type="Proteomes" id="UP000002007">
    <property type="component" value="Chromosome"/>
</dbReference>
<dbReference type="GO" id="GO:0016491">
    <property type="term" value="F:oxidoreductase activity"/>
    <property type="evidence" value="ECO:0007669"/>
    <property type="project" value="UniProtKB-KW"/>
</dbReference>